<evidence type="ECO:0000313" key="1">
    <source>
        <dbReference type="EMBL" id="RAI62570.1"/>
    </source>
</evidence>
<dbReference type="EMBL" id="QLIN01000023">
    <property type="protein sequence ID" value="RAI62570.1"/>
    <property type="molecule type" value="Genomic_DNA"/>
</dbReference>
<proteinExistence type="predicted"/>
<accession>A0A327MHN5</accession>
<comment type="caution">
    <text evidence="1">The sequence shown here is derived from an EMBL/GenBank/DDBJ whole genome shotgun (WGS) entry which is preliminary data.</text>
</comment>
<protein>
    <submittedName>
        <fullName evidence="1">Uncharacterized protein</fullName>
    </submittedName>
</protein>
<dbReference type="Proteomes" id="UP000249493">
    <property type="component" value="Unassembled WGS sequence"/>
</dbReference>
<name>A0A327MHN5_PSEFL</name>
<gene>
    <name evidence="1" type="ORF">DOZ80_30550</name>
</gene>
<reference evidence="1 2" key="1">
    <citation type="submission" date="2018-06" db="EMBL/GenBank/DDBJ databases">
        <authorList>
            <person name="Zhirakovskaya E."/>
        </authorList>
    </citation>
    <scope>NUCLEOTIDE SEQUENCE [LARGE SCALE GENOMIC DNA]</scope>
    <source>
        <strain evidence="1 2">LY3</strain>
    </source>
</reference>
<sequence>MAVAVNAYNLKQTINVLGVPQLMADRLKGLFQHKNKRPEHIGAFVGAIARVSSYRLLNDPFLLKPNSLGQPGLDGRRAVPGLPGLLLR</sequence>
<dbReference type="AlphaFoldDB" id="A0A327MHN5"/>
<organism evidence="1 2">
    <name type="scientific">Pseudomonas fluorescens</name>
    <dbReference type="NCBI Taxonomy" id="294"/>
    <lineage>
        <taxon>Bacteria</taxon>
        <taxon>Pseudomonadati</taxon>
        <taxon>Pseudomonadota</taxon>
        <taxon>Gammaproteobacteria</taxon>
        <taxon>Pseudomonadales</taxon>
        <taxon>Pseudomonadaceae</taxon>
        <taxon>Pseudomonas</taxon>
    </lineage>
</organism>
<evidence type="ECO:0000313" key="2">
    <source>
        <dbReference type="Proteomes" id="UP000249493"/>
    </source>
</evidence>